<dbReference type="GO" id="GO:0016020">
    <property type="term" value="C:membrane"/>
    <property type="evidence" value="ECO:0007669"/>
    <property type="project" value="UniProtKB-SubCell"/>
</dbReference>
<dbReference type="Pfam" id="PF07690">
    <property type="entry name" value="MFS_1"/>
    <property type="match status" value="1"/>
</dbReference>
<feature type="transmembrane region" description="Helical" evidence="2">
    <location>
        <begin position="145"/>
        <end position="163"/>
    </location>
</feature>
<dbReference type="InterPro" id="IPR020846">
    <property type="entry name" value="MFS_dom"/>
</dbReference>
<keyword evidence="5" id="KW-1185">Reference proteome</keyword>
<dbReference type="AlphaFoldDB" id="A0AAV1IVY2"/>
<feature type="transmembrane region" description="Helical" evidence="2">
    <location>
        <begin position="113"/>
        <end position="133"/>
    </location>
</feature>
<dbReference type="EMBL" id="CAVLEF010000001">
    <property type="protein sequence ID" value="CAK1540245.1"/>
    <property type="molecule type" value="Genomic_DNA"/>
</dbReference>
<comment type="caution">
    <text evidence="4">The sequence shown here is derived from an EMBL/GenBank/DDBJ whole genome shotgun (WGS) entry which is preliminary data.</text>
</comment>
<sequence>MEKGKAFEFVAPDGGFGYVIMLAVFINLSVFSAFINCYGIIYKDFFTELGMDSTNVTALSGINAISSALASLMTPYFLTLLTKRKTALNFGQGLIYNVSTSALNEYFVKRRTLAISVSQTLLAVVCLAAPQCFNWSLDTFGHRSTLIWVCAVSAHMFIASAIMQPVSWHMKKIEIPPKEQELKILLKENLDVTTIVKDADNTNINLDKIHGKEDSTVKKIIGFMNTLIDIKLFKKFFPSIECAGSTLVMVNEFTFLMILPQALQSFNWREEEIAWAFSMVGCGDLLMRILLIVLTKWINKWGSRPVYVFGIILGCLTRLGMLITSNQLIIYTLFVIMGMSRCILLVVILLVISESVEPDEFSSAIGVCMTMIGAFSLTLGPLLGAIRDYTESYTITFYVMSAIMGTVGVVWTVKLVFKKKRKTLEKSYEK</sequence>
<evidence type="ECO:0000313" key="4">
    <source>
        <dbReference type="EMBL" id="CAK1540245.1"/>
    </source>
</evidence>
<feature type="transmembrane region" description="Helical" evidence="2">
    <location>
        <begin position="16"/>
        <end position="41"/>
    </location>
</feature>
<feature type="transmembrane region" description="Helical" evidence="2">
    <location>
        <begin position="395"/>
        <end position="417"/>
    </location>
</feature>
<evidence type="ECO:0000256" key="2">
    <source>
        <dbReference type="SAM" id="Phobius"/>
    </source>
</evidence>
<dbReference type="PANTHER" id="PTHR11360:SF306">
    <property type="entry name" value="RE01051P"/>
    <property type="match status" value="1"/>
</dbReference>
<keyword evidence="2" id="KW-0812">Transmembrane</keyword>
<evidence type="ECO:0000259" key="3">
    <source>
        <dbReference type="PROSITE" id="PS50850"/>
    </source>
</evidence>
<evidence type="ECO:0000256" key="1">
    <source>
        <dbReference type="ARBA" id="ARBA00004141"/>
    </source>
</evidence>
<dbReference type="Gene3D" id="1.20.1250.20">
    <property type="entry name" value="MFS general substrate transporter like domains"/>
    <property type="match status" value="1"/>
</dbReference>
<organism evidence="4 5">
    <name type="scientific">Leptosia nina</name>
    <dbReference type="NCBI Taxonomy" id="320188"/>
    <lineage>
        <taxon>Eukaryota</taxon>
        <taxon>Metazoa</taxon>
        <taxon>Ecdysozoa</taxon>
        <taxon>Arthropoda</taxon>
        <taxon>Hexapoda</taxon>
        <taxon>Insecta</taxon>
        <taxon>Pterygota</taxon>
        <taxon>Neoptera</taxon>
        <taxon>Endopterygota</taxon>
        <taxon>Lepidoptera</taxon>
        <taxon>Glossata</taxon>
        <taxon>Ditrysia</taxon>
        <taxon>Papilionoidea</taxon>
        <taxon>Pieridae</taxon>
        <taxon>Pierinae</taxon>
        <taxon>Leptosia</taxon>
    </lineage>
</organism>
<keyword evidence="2" id="KW-1133">Transmembrane helix</keyword>
<feature type="transmembrane region" description="Helical" evidence="2">
    <location>
        <begin position="61"/>
        <end position="81"/>
    </location>
</feature>
<dbReference type="SUPFAM" id="SSF103473">
    <property type="entry name" value="MFS general substrate transporter"/>
    <property type="match status" value="1"/>
</dbReference>
<keyword evidence="2" id="KW-0472">Membrane</keyword>
<dbReference type="PROSITE" id="PS50850">
    <property type="entry name" value="MFS"/>
    <property type="match status" value="1"/>
</dbReference>
<feature type="transmembrane region" description="Helical" evidence="2">
    <location>
        <begin position="240"/>
        <end position="261"/>
    </location>
</feature>
<feature type="transmembrane region" description="Helical" evidence="2">
    <location>
        <begin position="364"/>
        <end position="383"/>
    </location>
</feature>
<dbReference type="Proteomes" id="UP001497472">
    <property type="component" value="Unassembled WGS sequence"/>
</dbReference>
<feature type="transmembrane region" description="Helical" evidence="2">
    <location>
        <begin position="306"/>
        <end position="323"/>
    </location>
</feature>
<dbReference type="InterPro" id="IPR050327">
    <property type="entry name" value="Proton-linked_MCT"/>
</dbReference>
<feature type="transmembrane region" description="Helical" evidence="2">
    <location>
        <begin position="273"/>
        <end position="294"/>
    </location>
</feature>
<accession>A0AAV1IVY2</accession>
<dbReference type="InterPro" id="IPR036259">
    <property type="entry name" value="MFS_trans_sf"/>
</dbReference>
<evidence type="ECO:0000313" key="5">
    <source>
        <dbReference type="Proteomes" id="UP001497472"/>
    </source>
</evidence>
<feature type="domain" description="Major facilitator superfamily (MFS) profile" evidence="3">
    <location>
        <begin position="215"/>
        <end position="430"/>
    </location>
</feature>
<name>A0AAV1IVY2_9NEOP</name>
<dbReference type="InterPro" id="IPR011701">
    <property type="entry name" value="MFS"/>
</dbReference>
<comment type="subcellular location">
    <subcellularLocation>
        <location evidence="1">Membrane</location>
        <topology evidence="1">Multi-pass membrane protein</topology>
    </subcellularLocation>
</comment>
<proteinExistence type="predicted"/>
<dbReference type="PANTHER" id="PTHR11360">
    <property type="entry name" value="MONOCARBOXYLATE TRANSPORTER"/>
    <property type="match status" value="1"/>
</dbReference>
<dbReference type="GO" id="GO:0008028">
    <property type="term" value="F:monocarboxylic acid transmembrane transporter activity"/>
    <property type="evidence" value="ECO:0007669"/>
    <property type="project" value="TreeGrafter"/>
</dbReference>
<feature type="transmembrane region" description="Helical" evidence="2">
    <location>
        <begin position="329"/>
        <end position="352"/>
    </location>
</feature>
<gene>
    <name evidence="4" type="ORF">LNINA_LOCUS314</name>
</gene>
<reference evidence="4 5" key="1">
    <citation type="submission" date="2023-11" db="EMBL/GenBank/DDBJ databases">
        <authorList>
            <person name="Okamura Y."/>
        </authorList>
    </citation>
    <scope>NUCLEOTIDE SEQUENCE [LARGE SCALE GENOMIC DNA]</scope>
</reference>
<protein>
    <recommendedName>
        <fullName evidence="3">Major facilitator superfamily (MFS) profile domain-containing protein</fullName>
    </recommendedName>
</protein>